<proteinExistence type="predicted"/>
<evidence type="ECO:0000313" key="1">
    <source>
        <dbReference type="EMBL" id="CAH1439001.1"/>
    </source>
</evidence>
<keyword evidence="2" id="KW-1185">Reference proteome</keyword>
<sequence length="199" mass="23029">MFPVDPTSPPVHDEHIKTKHSMPSFDFCQNKQKNEASRYLPCPIKDFFLVCLRLPFATGQRPETPFPSFSSDHILDNREHLLHFKLISVFTSQKIAFIFDTINSQQFSISHHEDPLSQWGIRFRAWLRFDFSNGMVCDVGSGGARASPVLCDFKDAETEEMGERRNEFKFPRIWIMCWEKCAISLPSHEGIAIFWKVAS</sequence>
<dbReference type="AlphaFoldDB" id="A0AAU9NMC7"/>
<reference evidence="1 2" key="1">
    <citation type="submission" date="2022-01" db="EMBL/GenBank/DDBJ databases">
        <authorList>
            <person name="Xiong W."/>
            <person name="Schranz E."/>
        </authorList>
    </citation>
    <scope>NUCLEOTIDE SEQUENCE [LARGE SCALE GENOMIC DNA]</scope>
</reference>
<gene>
    <name evidence="1" type="ORF">LVIROSA_LOCUS25228</name>
</gene>
<dbReference type="Proteomes" id="UP001157418">
    <property type="component" value="Unassembled WGS sequence"/>
</dbReference>
<accession>A0AAU9NMC7</accession>
<organism evidence="1 2">
    <name type="scientific">Lactuca virosa</name>
    <dbReference type="NCBI Taxonomy" id="75947"/>
    <lineage>
        <taxon>Eukaryota</taxon>
        <taxon>Viridiplantae</taxon>
        <taxon>Streptophyta</taxon>
        <taxon>Embryophyta</taxon>
        <taxon>Tracheophyta</taxon>
        <taxon>Spermatophyta</taxon>
        <taxon>Magnoliopsida</taxon>
        <taxon>eudicotyledons</taxon>
        <taxon>Gunneridae</taxon>
        <taxon>Pentapetalae</taxon>
        <taxon>asterids</taxon>
        <taxon>campanulids</taxon>
        <taxon>Asterales</taxon>
        <taxon>Asteraceae</taxon>
        <taxon>Cichorioideae</taxon>
        <taxon>Cichorieae</taxon>
        <taxon>Lactucinae</taxon>
        <taxon>Lactuca</taxon>
    </lineage>
</organism>
<dbReference type="EMBL" id="CAKMRJ010004445">
    <property type="protein sequence ID" value="CAH1439001.1"/>
    <property type="molecule type" value="Genomic_DNA"/>
</dbReference>
<comment type="caution">
    <text evidence="1">The sequence shown here is derived from an EMBL/GenBank/DDBJ whole genome shotgun (WGS) entry which is preliminary data.</text>
</comment>
<name>A0AAU9NMC7_9ASTR</name>
<protein>
    <submittedName>
        <fullName evidence="1">Uncharacterized protein</fullName>
    </submittedName>
</protein>
<evidence type="ECO:0000313" key="2">
    <source>
        <dbReference type="Proteomes" id="UP001157418"/>
    </source>
</evidence>